<name>A0A9P1G6U1_9DINO</name>
<organism evidence="2">
    <name type="scientific">Cladocopium goreaui</name>
    <dbReference type="NCBI Taxonomy" id="2562237"/>
    <lineage>
        <taxon>Eukaryota</taxon>
        <taxon>Sar</taxon>
        <taxon>Alveolata</taxon>
        <taxon>Dinophyceae</taxon>
        <taxon>Suessiales</taxon>
        <taxon>Symbiodiniaceae</taxon>
        <taxon>Cladocopium</taxon>
    </lineage>
</organism>
<evidence type="ECO:0000313" key="3">
    <source>
        <dbReference type="EMBL" id="CAL1153265.1"/>
    </source>
</evidence>
<dbReference type="Proteomes" id="UP001152797">
    <property type="component" value="Unassembled WGS sequence"/>
</dbReference>
<evidence type="ECO:0000256" key="1">
    <source>
        <dbReference type="SAM" id="MobiDB-lite"/>
    </source>
</evidence>
<dbReference type="EMBL" id="CAMXCT030002691">
    <property type="protein sequence ID" value="CAL4787202.1"/>
    <property type="molecule type" value="Genomic_DNA"/>
</dbReference>
<evidence type="ECO:0000313" key="2">
    <source>
        <dbReference type="EMBL" id="CAI3999890.1"/>
    </source>
</evidence>
<dbReference type="EMBL" id="CAMXCT010002691">
    <property type="protein sequence ID" value="CAI3999890.1"/>
    <property type="molecule type" value="Genomic_DNA"/>
</dbReference>
<dbReference type="AlphaFoldDB" id="A0A9P1G6U1"/>
<gene>
    <name evidence="2" type="ORF">C1SCF055_LOCUS26049</name>
</gene>
<sequence length="171" mass="18353">MVDVPPSVTQGRLVEAFVQLCHNAKPLPPLFWLSFAFAGLQTLQVSERVSLWSVHVALRYKRSALLAAAMLVVLRRQVPSLRLQEKYFGPQTKEAMIAFWKQSWKVLQDLASAAKSAVLHGFGSGTGAPGAGDGAPPRVAPGEVFSSPRSGASEGCVVSEIQQPPVFAGEK</sequence>
<keyword evidence="4" id="KW-1185">Reference proteome</keyword>
<protein>
    <submittedName>
        <fullName evidence="2">Uncharacterized protein</fullName>
    </submittedName>
</protein>
<comment type="caution">
    <text evidence="2">The sequence shown here is derived from an EMBL/GenBank/DDBJ whole genome shotgun (WGS) entry which is preliminary data.</text>
</comment>
<feature type="region of interest" description="Disordered" evidence="1">
    <location>
        <begin position="129"/>
        <end position="158"/>
    </location>
</feature>
<reference evidence="2" key="1">
    <citation type="submission" date="2022-10" db="EMBL/GenBank/DDBJ databases">
        <authorList>
            <person name="Chen Y."/>
            <person name="Dougan E. K."/>
            <person name="Chan C."/>
            <person name="Rhodes N."/>
            <person name="Thang M."/>
        </authorList>
    </citation>
    <scope>NUCLEOTIDE SEQUENCE</scope>
</reference>
<evidence type="ECO:0000313" key="4">
    <source>
        <dbReference type="Proteomes" id="UP001152797"/>
    </source>
</evidence>
<proteinExistence type="predicted"/>
<accession>A0A9P1G6U1</accession>
<dbReference type="EMBL" id="CAMXCT020002691">
    <property type="protein sequence ID" value="CAL1153265.1"/>
    <property type="molecule type" value="Genomic_DNA"/>
</dbReference>
<reference evidence="3" key="2">
    <citation type="submission" date="2024-04" db="EMBL/GenBank/DDBJ databases">
        <authorList>
            <person name="Chen Y."/>
            <person name="Shah S."/>
            <person name="Dougan E. K."/>
            <person name="Thang M."/>
            <person name="Chan C."/>
        </authorList>
    </citation>
    <scope>NUCLEOTIDE SEQUENCE [LARGE SCALE GENOMIC DNA]</scope>
</reference>